<dbReference type="Gene3D" id="1.10.10.10">
    <property type="entry name" value="Winged helix-like DNA-binding domain superfamily/Winged helix DNA-binding domain"/>
    <property type="match status" value="1"/>
</dbReference>
<dbReference type="NCBIfam" id="TIGR00732">
    <property type="entry name" value="dprA"/>
    <property type="match status" value="1"/>
</dbReference>
<feature type="domain" description="Smf/DprA SLOG" evidence="2">
    <location>
        <begin position="80"/>
        <end position="290"/>
    </location>
</feature>
<evidence type="ECO:0000259" key="3">
    <source>
        <dbReference type="Pfam" id="PF17782"/>
    </source>
</evidence>
<feature type="domain" description="DprA winged helix" evidence="3">
    <location>
        <begin position="303"/>
        <end position="362"/>
    </location>
</feature>
<dbReference type="PANTHER" id="PTHR43022">
    <property type="entry name" value="PROTEIN SMF"/>
    <property type="match status" value="1"/>
</dbReference>
<sequence length="372" mass="37820">MSLNALSRVPAGDLGARIAWARLVEPGDPAAAQRIAAVGAEAALHGVDPASTLGQQIAVRLPDLDVERDLEIADALGTRLVVPGDDEWPGGLDSLANPAFCLWVRGPLHLAEACERSVAVVGARAASGYGLHQAKEISAGLAERAHTVVSGAAYGIDGAAHEGALAVGGRTVAVVAGGVDRPYPAGHAGLLSRIGDAGAVVSEVPPGSSPTRWRFLSRNRLIATMSRGTVVVEAGLRSGSRNTAKTAIDHHRVVCAVPGPVTSAVSAGCHLLIRDGALLVADAAEVAEAVGPIGELAPVKRGATRAGDDLDPIHRAILGALRVQKATTLDDLAKQCGSSPREVIGALGVLSLNGLVDGDPDGYRRVRGSAST</sequence>
<dbReference type="PANTHER" id="PTHR43022:SF1">
    <property type="entry name" value="PROTEIN SMF"/>
    <property type="match status" value="1"/>
</dbReference>
<dbReference type="EMBL" id="CP157483">
    <property type="protein sequence ID" value="XBO42703.1"/>
    <property type="molecule type" value="Genomic_DNA"/>
</dbReference>
<gene>
    <name evidence="4" type="primary">dprA</name>
    <name evidence="4" type="ORF">ABEG17_14145</name>
</gene>
<dbReference type="RefSeq" id="WP_406830120.1">
    <property type="nucleotide sequence ID" value="NZ_CP157483.1"/>
</dbReference>
<dbReference type="Pfam" id="PF02481">
    <property type="entry name" value="DNA_processg_A"/>
    <property type="match status" value="1"/>
</dbReference>
<proteinExistence type="inferred from homology"/>
<dbReference type="Pfam" id="PF17782">
    <property type="entry name" value="WHD_DprA"/>
    <property type="match status" value="1"/>
</dbReference>
<protein>
    <submittedName>
        <fullName evidence="4">DNA-processing protein DprA</fullName>
    </submittedName>
</protein>
<dbReference type="SUPFAM" id="SSF102405">
    <property type="entry name" value="MCP/YpsA-like"/>
    <property type="match status" value="1"/>
</dbReference>
<dbReference type="InterPro" id="IPR057666">
    <property type="entry name" value="DrpA_SLOG"/>
</dbReference>
<accession>A0AAU7JQI7</accession>
<evidence type="ECO:0000259" key="2">
    <source>
        <dbReference type="Pfam" id="PF02481"/>
    </source>
</evidence>
<dbReference type="InterPro" id="IPR036388">
    <property type="entry name" value="WH-like_DNA-bd_sf"/>
</dbReference>
<comment type="similarity">
    <text evidence="1">Belongs to the DprA/Smf family.</text>
</comment>
<dbReference type="GO" id="GO:0009294">
    <property type="term" value="P:DNA-mediated transformation"/>
    <property type="evidence" value="ECO:0007669"/>
    <property type="project" value="InterPro"/>
</dbReference>
<dbReference type="InterPro" id="IPR041614">
    <property type="entry name" value="DprA_WH"/>
</dbReference>
<dbReference type="InterPro" id="IPR003488">
    <property type="entry name" value="DprA"/>
</dbReference>
<dbReference type="Gene3D" id="3.40.50.450">
    <property type="match status" value="1"/>
</dbReference>
<evidence type="ECO:0000256" key="1">
    <source>
        <dbReference type="ARBA" id="ARBA00006525"/>
    </source>
</evidence>
<dbReference type="AlphaFoldDB" id="A0AAU7JQI7"/>
<name>A0AAU7JQI7_9MICO</name>
<organism evidence="4">
    <name type="scientific">Pedococcus sp. KACC 23699</name>
    <dbReference type="NCBI Taxonomy" id="3149228"/>
    <lineage>
        <taxon>Bacteria</taxon>
        <taxon>Bacillati</taxon>
        <taxon>Actinomycetota</taxon>
        <taxon>Actinomycetes</taxon>
        <taxon>Micrococcales</taxon>
        <taxon>Intrasporangiaceae</taxon>
        <taxon>Pedococcus</taxon>
    </lineage>
</organism>
<evidence type="ECO:0000313" key="4">
    <source>
        <dbReference type="EMBL" id="XBO42703.1"/>
    </source>
</evidence>
<reference evidence="4" key="1">
    <citation type="submission" date="2024-05" db="EMBL/GenBank/DDBJ databases">
        <authorList>
            <person name="Kim S."/>
            <person name="Heo J."/>
            <person name="Choi H."/>
            <person name="Choi Y."/>
            <person name="Kwon S.-W."/>
            <person name="Kim Y."/>
        </authorList>
    </citation>
    <scope>NUCLEOTIDE SEQUENCE</scope>
    <source>
        <strain evidence="4">KACC 23699</strain>
    </source>
</reference>